<feature type="transmembrane region" description="Helical" evidence="2">
    <location>
        <begin position="33"/>
        <end position="50"/>
    </location>
</feature>
<sequence>MCRLLKNELKIRRFGFEGFEATDFQTSKLPPKLFIVYRVIIFVYWTSMLGERFAAHDDKIRFFFYLSYWNQIMVGIYFGFACFSAVHGRMNIKQRSSSSHVMDASSESKNLSDTSPDRPDVTDTSSETDKCNPGNDVTTITISDDDVTSKHCLSSTAPLRWFHVTTAIFQVMSFSVAIFVSVIYATTEWKSKRATLDFSFQNLNLHFANTLLMFCDVIITNIPTRLLHFIYVCLFTLIYDLYLMTLHFTGAESALYKIVNWNNDVTWVVCFYIVMIFIVSPFTHSIMFLVFTIKRSVTSYCRRL</sequence>
<dbReference type="GeneTree" id="ENSGT00730000111827"/>
<keyword evidence="2" id="KW-1133">Transmembrane helix</keyword>
<evidence type="ECO:0000313" key="3">
    <source>
        <dbReference type="Ensembl" id="ENSCINP00000005465.1"/>
    </source>
</evidence>
<dbReference type="PANTHER" id="PTHR12242">
    <property type="entry name" value="OS02G0130600 PROTEIN-RELATED"/>
    <property type="match status" value="1"/>
</dbReference>
<reference evidence="3" key="2">
    <citation type="submission" date="2025-08" db="UniProtKB">
        <authorList>
            <consortium name="Ensembl"/>
        </authorList>
    </citation>
    <scope>IDENTIFICATION</scope>
</reference>
<name>F6XPY9_CIOIN</name>
<dbReference type="Proteomes" id="UP000008144">
    <property type="component" value="Unassembled WGS sequence"/>
</dbReference>
<dbReference type="GO" id="GO:0016020">
    <property type="term" value="C:membrane"/>
    <property type="evidence" value="ECO:0000318"/>
    <property type="project" value="GO_Central"/>
</dbReference>
<accession>A0A1W2W9M7</accession>
<dbReference type="Ensembl" id="ENSCINT00000005465.1">
    <property type="protein sequence ID" value="ENSCINP00000005465.1"/>
    <property type="gene ID" value="ENSCING00000002681.1"/>
</dbReference>
<reference evidence="3" key="3">
    <citation type="submission" date="2025-09" db="UniProtKB">
        <authorList>
            <consortium name="Ensembl"/>
        </authorList>
    </citation>
    <scope>IDENTIFICATION</scope>
</reference>
<feature type="transmembrane region" description="Helical" evidence="2">
    <location>
        <begin position="161"/>
        <end position="183"/>
    </location>
</feature>
<feature type="transmembrane region" description="Helical" evidence="2">
    <location>
        <begin position="226"/>
        <end position="245"/>
    </location>
</feature>
<dbReference type="PANTHER" id="PTHR12242:SF1">
    <property type="entry name" value="MYND-TYPE DOMAIN-CONTAINING PROTEIN"/>
    <property type="match status" value="1"/>
</dbReference>
<feature type="transmembrane region" description="Helical" evidence="2">
    <location>
        <begin position="62"/>
        <end position="86"/>
    </location>
</feature>
<evidence type="ECO:0008006" key="5">
    <source>
        <dbReference type="Google" id="ProtNLM"/>
    </source>
</evidence>
<feature type="compositionally biased region" description="Polar residues" evidence="1">
    <location>
        <begin position="97"/>
        <end position="114"/>
    </location>
</feature>
<dbReference type="HOGENOM" id="CLU_1008169_0_0_1"/>
<organism evidence="3 4">
    <name type="scientific">Ciona intestinalis</name>
    <name type="common">Transparent sea squirt</name>
    <name type="synonym">Ascidia intestinalis</name>
    <dbReference type="NCBI Taxonomy" id="7719"/>
    <lineage>
        <taxon>Eukaryota</taxon>
        <taxon>Metazoa</taxon>
        <taxon>Chordata</taxon>
        <taxon>Tunicata</taxon>
        <taxon>Ascidiacea</taxon>
        <taxon>Phlebobranchia</taxon>
        <taxon>Cionidae</taxon>
        <taxon>Ciona</taxon>
    </lineage>
</organism>
<accession>F6XPY9</accession>
<feature type="transmembrane region" description="Helical" evidence="2">
    <location>
        <begin position="265"/>
        <end position="293"/>
    </location>
</feature>
<feature type="region of interest" description="Disordered" evidence="1">
    <location>
        <begin position="97"/>
        <end position="132"/>
    </location>
</feature>
<evidence type="ECO:0000313" key="4">
    <source>
        <dbReference type="Proteomes" id="UP000008144"/>
    </source>
</evidence>
<evidence type="ECO:0000256" key="1">
    <source>
        <dbReference type="SAM" id="MobiDB-lite"/>
    </source>
</evidence>
<keyword evidence="2" id="KW-0472">Membrane</keyword>
<dbReference type="OMA" id="YLCLLWI"/>
<reference evidence="4" key="1">
    <citation type="journal article" date="2002" name="Science">
        <title>The draft genome of Ciona intestinalis: insights into chordate and vertebrate origins.</title>
        <authorList>
            <person name="Dehal P."/>
            <person name="Satou Y."/>
            <person name="Campbell R.K."/>
            <person name="Chapman J."/>
            <person name="Degnan B."/>
            <person name="De Tomaso A."/>
            <person name="Davidson B."/>
            <person name="Di Gregorio A."/>
            <person name="Gelpke M."/>
            <person name="Goodstein D.M."/>
            <person name="Harafuji N."/>
            <person name="Hastings K.E."/>
            <person name="Ho I."/>
            <person name="Hotta K."/>
            <person name="Huang W."/>
            <person name="Kawashima T."/>
            <person name="Lemaire P."/>
            <person name="Martinez D."/>
            <person name="Meinertzhagen I.A."/>
            <person name="Necula S."/>
            <person name="Nonaka M."/>
            <person name="Putnam N."/>
            <person name="Rash S."/>
            <person name="Saiga H."/>
            <person name="Satake M."/>
            <person name="Terry A."/>
            <person name="Yamada L."/>
            <person name="Wang H.G."/>
            <person name="Awazu S."/>
            <person name="Azumi K."/>
            <person name="Boore J."/>
            <person name="Branno M."/>
            <person name="Chin-Bow S."/>
            <person name="DeSantis R."/>
            <person name="Doyle S."/>
            <person name="Francino P."/>
            <person name="Keys D.N."/>
            <person name="Haga S."/>
            <person name="Hayashi H."/>
            <person name="Hino K."/>
            <person name="Imai K.S."/>
            <person name="Inaba K."/>
            <person name="Kano S."/>
            <person name="Kobayashi K."/>
            <person name="Kobayashi M."/>
            <person name="Lee B.I."/>
            <person name="Makabe K.W."/>
            <person name="Manohar C."/>
            <person name="Matassi G."/>
            <person name="Medina M."/>
            <person name="Mochizuki Y."/>
            <person name="Mount S."/>
            <person name="Morishita T."/>
            <person name="Miura S."/>
            <person name="Nakayama A."/>
            <person name="Nishizaka S."/>
            <person name="Nomoto H."/>
            <person name="Ohta F."/>
            <person name="Oishi K."/>
            <person name="Rigoutsos I."/>
            <person name="Sano M."/>
            <person name="Sasaki A."/>
            <person name="Sasakura Y."/>
            <person name="Shoguchi E."/>
            <person name="Shin-i T."/>
            <person name="Spagnuolo A."/>
            <person name="Stainier D."/>
            <person name="Suzuki M.M."/>
            <person name="Tassy O."/>
            <person name="Takatori N."/>
            <person name="Tokuoka M."/>
            <person name="Yagi K."/>
            <person name="Yoshizaki F."/>
            <person name="Wada S."/>
            <person name="Zhang C."/>
            <person name="Hyatt P.D."/>
            <person name="Larimer F."/>
            <person name="Detter C."/>
            <person name="Doggett N."/>
            <person name="Glavina T."/>
            <person name="Hawkins T."/>
            <person name="Richardson P."/>
            <person name="Lucas S."/>
            <person name="Kohara Y."/>
            <person name="Levine M."/>
            <person name="Satoh N."/>
            <person name="Rokhsar D.S."/>
        </authorList>
    </citation>
    <scope>NUCLEOTIDE SEQUENCE [LARGE SCALE GENOMIC DNA]</scope>
</reference>
<feature type="transmembrane region" description="Helical" evidence="2">
    <location>
        <begin position="203"/>
        <end position="219"/>
    </location>
</feature>
<keyword evidence="4" id="KW-1185">Reference proteome</keyword>
<keyword evidence="2" id="KW-0812">Transmembrane</keyword>
<dbReference type="AlphaFoldDB" id="F6XPY9"/>
<evidence type="ECO:0000256" key="2">
    <source>
        <dbReference type="SAM" id="Phobius"/>
    </source>
</evidence>
<protein>
    <recommendedName>
        <fullName evidence="5">Protein rolling stone</fullName>
    </recommendedName>
</protein>
<proteinExistence type="predicted"/>
<dbReference type="InParanoid" id="F6XPY9"/>